<feature type="compositionally biased region" description="Low complexity" evidence="1">
    <location>
        <begin position="248"/>
        <end position="262"/>
    </location>
</feature>
<evidence type="ECO:0000313" key="3">
    <source>
        <dbReference type="Proteomes" id="UP000053593"/>
    </source>
</evidence>
<name>A0A0D0C7E2_9AGAR</name>
<dbReference type="EMBL" id="KN834762">
    <property type="protein sequence ID" value="KIK64081.1"/>
    <property type="molecule type" value="Genomic_DNA"/>
</dbReference>
<protein>
    <submittedName>
        <fullName evidence="2">Uncharacterized protein</fullName>
    </submittedName>
</protein>
<proteinExistence type="predicted"/>
<evidence type="ECO:0000256" key="1">
    <source>
        <dbReference type="SAM" id="MobiDB-lite"/>
    </source>
</evidence>
<gene>
    <name evidence="2" type="ORF">GYMLUDRAFT_40317</name>
</gene>
<feature type="region of interest" description="Disordered" evidence="1">
    <location>
        <begin position="23"/>
        <end position="301"/>
    </location>
</feature>
<accession>A0A0D0C7E2</accession>
<dbReference type="OrthoDB" id="3071597at2759"/>
<feature type="compositionally biased region" description="Basic residues" evidence="1">
    <location>
        <begin position="121"/>
        <end position="138"/>
    </location>
</feature>
<reference evidence="2 3" key="1">
    <citation type="submission" date="2014-04" db="EMBL/GenBank/DDBJ databases">
        <title>Evolutionary Origins and Diversification of the Mycorrhizal Mutualists.</title>
        <authorList>
            <consortium name="DOE Joint Genome Institute"/>
            <consortium name="Mycorrhizal Genomics Consortium"/>
            <person name="Kohler A."/>
            <person name="Kuo A."/>
            <person name="Nagy L.G."/>
            <person name="Floudas D."/>
            <person name="Copeland A."/>
            <person name="Barry K.W."/>
            <person name="Cichocki N."/>
            <person name="Veneault-Fourrey C."/>
            <person name="LaButti K."/>
            <person name="Lindquist E.A."/>
            <person name="Lipzen A."/>
            <person name="Lundell T."/>
            <person name="Morin E."/>
            <person name="Murat C."/>
            <person name="Riley R."/>
            <person name="Ohm R."/>
            <person name="Sun H."/>
            <person name="Tunlid A."/>
            <person name="Henrissat B."/>
            <person name="Grigoriev I.V."/>
            <person name="Hibbett D.S."/>
            <person name="Martin F."/>
        </authorList>
    </citation>
    <scope>NUCLEOTIDE SEQUENCE [LARGE SCALE GENOMIC DNA]</scope>
    <source>
        <strain evidence="2 3">FD-317 M1</strain>
    </source>
</reference>
<dbReference type="HOGENOM" id="CLU_698407_0_0_1"/>
<feature type="compositionally biased region" description="Low complexity" evidence="1">
    <location>
        <begin position="40"/>
        <end position="57"/>
    </location>
</feature>
<organism evidence="2 3">
    <name type="scientific">Collybiopsis luxurians FD-317 M1</name>
    <dbReference type="NCBI Taxonomy" id="944289"/>
    <lineage>
        <taxon>Eukaryota</taxon>
        <taxon>Fungi</taxon>
        <taxon>Dikarya</taxon>
        <taxon>Basidiomycota</taxon>
        <taxon>Agaricomycotina</taxon>
        <taxon>Agaricomycetes</taxon>
        <taxon>Agaricomycetidae</taxon>
        <taxon>Agaricales</taxon>
        <taxon>Marasmiineae</taxon>
        <taxon>Omphalotaceae</taxon>
        <taxon>Collybiopsis</taxon>
        <taxon>Collybiopsis luxurians</taxon>
    </lineage>
</organism>
<evidence type="ECO:0000313" key="2">
    <source>
        <dbReference type="EMBL" id="KIK64081.1"/>
    </source>
</evidence>
<dbReference type="AlphaFoldDB" id="A0A0D0C7E2"/>
<feature type="compositionally biased region" description="Polar residues" evidence="1">
    <location>
        <begin position="191"/>
        <end position="212"/>
    </location>
</feature>
<sequence>MGIAESVSAVGMAGTVTGLSYTQATAQQREDEEEAKRQEAAAQQAQQEAAGAANAGAGRRGADESGPSKGMFPASANLAGGRTDRRGGGRGPGPGPEGNANGERAGKDGAGGRNENDGAGRKKQPHFKSRKDKKQKQKNNKENGPDIQQAAESNDLASDAPQNRPDRAASAAQSPVPGLAKSRRRGAGRRQTASNTPSRTAESAGQSVQASDVGSPEGAVRSPTAVGRNRRKNRNLDSKARDPKPLDEPATTSSPEPASAAPQISSGSANTPLSPSSAPTTRSRKPQTQGHTAAGSQAQQPDVAATPFLQLHRLLRNHLVIGAAVVEEVDEPTLNARSRWWHLRSRTLLSRWRKPRQNMNESTFDLKHIYNYRLFWTPSCDYWDLHCYMYIQTLL</sequence>
<feature type="compositionally biased region" description="Basic and acidic residues" evidence="1">
    <location>
        <begin position="234"/>
        <end position="247"/>
    </location>
</feature>
<dbReference type="Proteomes" id="UP000053593">
    <property type="component" value="Unassembled WGS sequence"/>
</dbReference>
<feature type="compositionally biased region" description="Polar residues" evidence="1">
    <location>
        <begin position="263"/>
        <end position="300"/>
    </location>
</feature>
<keyword evidence="3" id="KW-1185">Reference proteome</keyword>